<comment type="caution">
    <text evidence="1">The sequence shown here is derived from an EMBL/GenBank/DDBJ whole genome shotgun (WGS) entry which is preliminary data.</text>
</comment>
<evidence type="ECO:0000313" key="1">
    <source>
        <dbReference type="EMBL" id="KAI6647482.1"/>
    </source>
</evidence>
<dbReference type="EMBL" id="JAKMXF010000343">
    <property type="protein sequence ID" value="KAI6647482.1"/>
    <property type="molecule type" value="Genomic_DNA"/>
</dbReference>
<protein>
    <submittedName>
        <fullName evidence="1">Uncharacterized protein</fullName>
    </submittedName>
</protein>
<sequence length="102" mass="11584">MSYVHKSGAHKRQEKRVRDGELMKGLQTLFQVGILKPAENSAIIEGVLNEIIVDAMDIVENKEVSEYNSEVIATNVCEFETQVRIYDIGALHEHVTKKEIEE</sequence>
<keyword evidence="2" id="KW-1185">Reference proteome</keyword>
<dbReference type="AlphaFoldDB" id="A0AAV7JFA1"/>
<reference evidence="1 2" key="1">
    <citation type="journal article" date="2023" name="BMC Biol.">
        <title>The compact genome of the sponge Oopsacas minuta (Hexactinellida) is lacking key metazoan core genes.</title>
        <authorList>
            <person name="Santini S."/>
            <person name="Schenkelaars Q."/>
            <person name="Jourda C."/>
            <person name="Duchesne M."/>
            <person name="Belahbib H."/>
            <person name="Rocher C."/>
            <person name="Selva M."/>
            <person name="Riesgo A."/>
            <person name="Vervoort M."/>
            <person name="Leys S.P."/>
            <person name="Kodjabachian L."/>
            <person name="Le Bivic A."/>
            <person name="Borchiellini C."/>
            <person name="Claverie J.M."/>
            <person name="Renard E."/>
        </authorList>
    </citation>
    <scope>NUCLEOTIDE SEQUENCE [LARGE SCALE GENOMIC DNA]</scope>
    <source>
        <strain evidence="1">SPO-2</strain>
    </source>
</reference>
<organism evidence="1 2">
    <name type="scientific">Oopsacas minuta</name>
    <dbReference type="NCBI Taxonomy" id="111878"/>
    <lineage>
        <taxon>Eukaryota</taxon>
        <taxon>Metazoa</taxon>
        <taxon>Porifera</taxon>
        <taxon>Hexactinellida</taxon>
        <taxon>Hexasterophora</taxon>
        <taxon>Lyssacinosida</taxon>
        <taxon>Leucopsacidae</taxon>
        <taxon>Oopsacas</taxon>
    </lineage>
</organism>
<proteinExistence type="predicted"/>
<accession>A0AAV7JFA1</accession>
<name>A0AAV7JFA1_9METZ</name>
<evidence type="ECO:0000313" key="2">
    <source>
        <dbReference type="Proteomes" id="UP001165289"/>
    </source>
</evidence>
<dbReference type="Proteomes" id="UP001165289">
    <property type="component" value="Unassembled WGS sequence"/>
</dbReference>
<gene>
    <name evidence="1" type="ORF">LOD99_12477</name>
</gene>